<organism evidence="1 2">
    <name type="scientific">Solanum commersonii</name>
    <name type="common">Commerson's wild potato</name>
    <name type="synonym">Commerson's nightshade</name>
    <dbReference type="NCBI Taxonomy" id="4109"/>
    <lineage>
        <taxon>Eukaryota</taxon>
        <taxon>Viridiplantae</taxon>
        <taxon>Streptophyta</taxon>
        <taxon>Embryophyta</taxon>
        <taxon>Tracheophyta</taxon>
        <taxon>Spermatophyta</taxon>
        <taxon>Magnoliopsida</taxon>
        <taxon>eudicotyledons</taxon>
        <taxon>Gunneridae</taxon>
        <taxon>Pentapetalae</taxon>
        <taxon>asterids</taxon>
        <taxon>lamiids</taxon>
        <taxon>Solanales</taxon>
        <taxon>Solanaceae</taxon>
        <taxon>Solanoideae</taxon>
        <taxon>Solaneae</taxon>
        <taxon>Solanum</taxon>
    </lineage>
</organism>
<gene>
    <name evidence="1" type="ORF">H5410_053390</name>
</gene>
<proteinExistence type="predicted"/>
<comment type="caution">
    <text evidence="1">The sequence shown here is derived from an EMBL/GenBank/DDBJ whole genome shotgun (WGS) entry which is preliminary data.</text>
</comment>
<accession>A0A9J5X3Q4</accession>
<evidence type="ECO:0000313" key="1">
    <source>
        <dbReference type="EMBL" id="KAG5582763.1"/>
    </source>
</evidence>
<dbReference type="AlphaFoldDB" id="A0A9J5X3Q4"/>
<evidence type="ECO:0000313" key="2">
    <source>
        <dbReference type="Proteomes" id="UP000824120"/>
    </source>
</evidence>
<sequence length="118" mass="13762">MTIINGGDQLLKISPAEILAESPFANFRKQLSTFSEFHNVIDLRLRREHLMKAHDMRMTQPAHDRNLPLNMLHETTFQYLLLAYRLNRHALSRPHIPSMINLCKSTTTQKLPDLIFPE</sequence>
<dbReference type="EMBL" id="JACXVP010000010">
    <property type="protein sequence ID" value="KAG5582763.1"/>
    <property type="molecule type" value="Genomic_DNA"/>
</dbReference>
<dbReference type="Proteomes" id="UP000824120">
    <property type="component" value="Chromosome 10"/>
</dbReference>
<protein>
    <submittedName>
        <fullName evidence="1">Uncharacterized protein</fullName>
    </submittedName>
</protein>
<reference evidence="1 2" key="1">
    <citation type="submission" date="2020-09" db="EMBL/GenBank/DDBJ databases">
        <title>De no assembly of potato wild relative species, Solanum commersonii.</title>
        <authorList>
            <person name="Cho K."/>
        </authorList>
    </citation>
    <scope>NUCLEOTIDE SEQUENCE [LARGE SCALE GENOMIC DNA]</scope>
    <source>
        <strain evidence="1">LZ3.2</strain>
        <tissue evidence="1">Leaf</tissue>
    </source>
</reference>
<keyword evidence="2" id="KW-1185">Reference proteome</keyword>
<name>A0A9J5X3Q4_SOLCO</name>